<dbReference type="GeneID" id="29986149"/>
<gene>
    <name evidence="8" type="ORF">TGAM01_v203644</name>
</gene>
<dbReference type="GO" id="GO:1990961">
    <property type="term" value="P:xenobiotic detoxification by transmembrane export across the plasma membrane"/>
    <property type="evidence" value="ECO:0007669"/>
    <property type="project" value="TreeGrafter"/>
</dbReference>
<name>A0A2P4ZSN9_9HYPO</name>
<feature type="domain" description="Major facilitator superfamily (MFS) profile" evidence="7">
    <location>
        <begin position="129"/>
        <end position="568"/>
    </location>
</feature>
<keyword evidence="9" id="KW-1185">Reference proteome</keyword>
<dbReference type="Gene3D" id="1.20.1250.20">
    <property type="entry name" value="MFS general substrate transporter like domains"/>
    <property type="match status" value="1"/>
</dbReference>
<feature type="transmembrane region" description="Helical" evidence="6">
    <location>
        <begin position="542"/>
        <end position="563"/>
    </location>
</feature>
<organism evidence="8 9">
    <name type="scientific">Trichoderma gamsii</name>
    <dbReference type="NCBI Taxonomy" id="398673"/>
    <lineage>
        <taxon>Eukaryota</taxon>
        <taxon>Fungi</taxon>
        <taxon>Dikarya</taxon>
        <taxon>Ascomycota</taxon>
        <taxon>Pezizomycotina</taxon>
        <taxon>Sordariomycetes</taxon>
        <taxon>Hypocreomycetidae</taxon>
        <taxon>Hypocreales</taxon>
        <taxon>Hypocreaceae</taxon>
        <taxon>Trichoderma</taxon>
    </lineage>
</organism>
<keyword evidence="4 6" id="KW-0472">Membrane</keyword>
<dbReference type="GO" id="GO:0005886">
    <property type="term" value="C:plasma membrane"/>
    <property type="evidence" value="ECO:0007669"/>
    <property type="project" value="TreeGrafter"/>
</dbReference>
<comment type="subcellular location">
    <subcellularLocation>
        <location evidence="1">Membrane</location>
        <topology evidence="1">Multi-pass membrane protein</topology>
    </subcellularLocation>
</comment>
<feature type="transmembrane region" description="Helical" evidence="6">
    <location>
        <begin position="507"/>
        <end position="530"/>
    </location>
</feature>
<feature type="transmembrane region" description="Helical" evidence="6">
    <location>
        <begin position="133"/>
        <end position="154"/>
    </location>
</feature>
<keyword evidence="2 6" id="KW-0812">Transmembrane</keyword>
<feature type="transmembrane region" description="Helical" evidence="6">
    <location>
        <begin position="166"/>
        <end position="189"/>
    </location>
</feature>
<dbReference type="Pfam" id="PF07690">
    <property type="entry name" value="MFS_1"/>
    <property type="match status" value="1"/>
</dbReference>
<sequence>MYDLIRDAPLGQAIRFLSGKRLFKYPEEEASFALPPQYTARLKEEKPDIGNAPDQRISGDTQTSQQHRPGDVENIGGEWMHEHDARGEREIELQRTKSIPIVPEKTNDGVVLVDWYTTDDPANPQNWSKLKKYWITGVLCAYTFAVYCGGPVYVASAAGVEERFGVGPVASSLGLALYVCAFGVGDLIFSPITEIPVVGRNHVYYLTFIVYWALSFAPPVVNSFGGLLVLRFLLGFFGSPALANGGASVGDIYSLLYVPYGLCWWAFGGYQGPSIGPLIGGFAAQAKGWRWPMWEVVWLSSIILVLLLTLMPETSADNILLRRARRLRKLTGNANLQSQSEINQRHISTYSIVKTVLIRPTEIMLKDPSIFFIHVYTAYFYAIFYTFFEVFPLVFPVIYGFNEGETGLAFVSCLIGSTTALFSYFAYLHFYMIPDNIKNGLRAQEHRLVPAIFGSVLLPVGMFMFAWTARESVHWIVCLISVALFVCGEFIVMQSLFIYLPMSYPQYAASLFAGNSVLRSTLAGGAVLFARPLFVNLGVARGVSLLAGISVAGIIGTTMIYFFGAKLRARSTFATS</sequence>
<reference evidence="8 9" key="1">
    <citation type="journal article" date="2016" name="Genome Announc.">
        <title>Draft Whole-Genome Sequence of Trichoderma gamsii T6085, a Promising Biocontrol Agent of Fusarium Head Blight on Wheat.</title>
        <authorList>
            <person name="Baroncelli R."/>
            <person name="Zapparata A."/>
            <person name="Piaggeschi G."/>
            <person name="Sarrocco S."/>
            <person name="Vannacci G."/>
        </authorList>
    </citation>
    <scope>NUCLEOTIDE SEQUENCE [LARGE SCALE GENOMIC DNA]</scope>
    <source>
        <strain evidence="8 9">T6085</strain>
    </source>
</reference>
<feature type="transmembrane region" description="Helical" evidence="6">
    <location>
        <begin position="201"/>
        <end position="218"/>
    </location>
</feature>
<evidence type="ECO:0000256" key="3">
    <source>
        <dbReference type="ARBA" id="ARBA00022989"/>
    </source>
</evidence>
<dbReference type="PANTHER" id="PTHR23502">
    <property type="entry name" value="MAJOR FACILITATOR SUPERFAMILY"/>
    <property type="match status" value="1"/>
</dbReference>
<dbReference type="EMBL" id="JPDN02000010">
    <property type="protein sequence ID" value="PON27263.1"/>
    <property type="molecule type" value="Genomic_DNA"/>
</dbReference>
<proteinExistence type="predicted"/>
<dbReference type="GO" id="GO:0015244">
    <property type="term" value="F:fluconazole transmembrane transporter activity"/>
    <property type="evidence" value="ECO:0007669"/>
    <property type="project" value="TreeGrafter"/>
</dbReference>
<evidence type="ECO:0000256" key="5">
    <source>
        <dbReference type="SAM" id="MobiDB-lite"/>
    </source>
</evidence>
<dbReference type="AlphaFoldDB" id="A0A2P4ZSN9"/>
<evidence type="ECO:0000313" key="9">
    <source>
        <dbReference type="Proteomes" id="UP000054821"/>
    </source>
</evidence>
<comment type="caution">
    <text evidence="8">The sequence shown here is derived from an EMBL/GenBank/DDBJ whole genome shotgun (WGS) entry which is preliminary data.</text>
</comment>
<dbReference type="PANTHER" id="PTHR23502:SF23">
    <property type="entry name" value="FLUCONAZOLE RESISTANCE PROTEIN 1"/>
    <property type="match status" value="1"/>
</dbReference>
<dbReference type="InterPro" id="IPR011701">
    <property type="entry name" value="MFS"/>
</dbReference>
<feature type="transmembrane region" description="Helical" evidence="6">
    <location>
        <begin position="369"/>
        <end position="388"/>
    </location>
</feature>
<dbReference type="RefSeq" id="XP_018660784.1">
    <property type="nucleotide sequence ID" value="XM_018806066.2"/>
</dbReference>
<evidence type="ECO:0000256" key="2">
    <source>
        <dbReference type="ARBA" id="ARBA00022692"/>
    </source>
</evidence>
<dbReference type="PROSITE" id="PS50850">
    <property type="entry name" value="MFS"/>
    <property type="match status" value="1"/>
</dbReference>
<dbReference type="Proteomes" id="UP000054821">
    <property type="component" value="Unassembled WGS sequence"/>
</dbReference>
<dbReference type="SUPFAM" id="SSF103473">
    <property type="entry name" value="MFS general substrate transporter"/>
    <property type="match status" value="1"/>
</dbReference>
<feature type="region of interest" description="Disordered" evidence="5">
    <location>
        <begin position="46"/>
        <end position="76"/>
    </location>
</feature>
<feature type="compositionally biased region" description="Polar residues" evidence="5">
    <location>
        <begin position="58"/>
        <end position="67"/>
    </location>
</feature>
<feature type="transmembrane region" description="Helical" evidence="6">
    <location>
        <begin position="224"/>
        <end position="243"/>
    </location>
</feature>
<feature type="transmembrane region" description="Helical" evidence="6">
    <location>
        <begin position="296"/>
        <end position="320"/>
    </location>
</feature>
<keyword evidence="3 6" id="KW-1133">Transmembrane helix</keyword>
<evidence type="ECO:0000256" key="6">
    <source>
        <dbReference type="SAM" id="Phobius"/>
    </source>
</evidence>
<evidence type="ECO:0000256" key="1">
    <source>
        <dbReference type="ARBA" id="ARBA00004141"/>
    </source>
</evidence>
<protein>
    <recommendedName>
        <fullName evidence="7">Major facilitator superfamily (MFS) profile domain-containing protein</fullName>
    </recommendedName>
</protein>
<evidence type="ECO:0000256" key="4">
    <source>
        <dbReference type="ARBA" id="ARBA00023136"/>
    </source>
</evidence>
<evidence type="ECO:0000313" key="8">
    <source>
        <dbReference type="EMBL" id="PON27263.1"/>
    </source>
</evidence>
<dbReference type="InterPro" id="IPR036259">
    <property type="entry name" value="MFS_trans_sf"/>
</dbReference>
<evidence type="ECO:0000259" key="7">
    <source>
        <dbReference type="PROSITE" id="PS50850"/>
    </source>
</evidence>
<feature type="transmembrane region" description="Helical" evidence="6">
    <location>
        <begin position="473"/>
        <end position="500"/>
    </location>
</feature>
<dbReference type="InterPro" id="IPR020846">
    <property type="entry name" value="MFS_dom"/>
</dbReference>
<feature type="transmembrane region" description="Helical" evidence="6">
    <location>
        <begin position="448"/>
        <end position="467"/>
    </location>
</feature>
<feature type="transmembrane region" description="Helical" evidence="6">
    <location>
        <begin position="408"/>
        <end position="427"/>
    </location>
</feature>
<dbReference type="STRING" id="398673.A0A2P4ZSN9"/>
<accession>A0A2P4ZSN9</accession>